<feature type="transmembrane region" description="Helical" evidence="1">
    <location>
        <begin position="51"/>
        <end position="70"/>
    </location>
</feature>
<protein>
    <submittedName>
        <fullName evidence="2">Uncharacterized protein</fullName>
    </submittedName>
</protein>
<reference evidence="2" key="2">
    <citation type="submission" date="2020-05" db="UniProtKB">
        <authorList>
            <consortium name="EnsemblMetazoa"/>
        </authorList>
    </citation>
    <scope>IDENTIFICATION</scope>
    <source>
        <strain evidence="2">IAEA</strain>
    </source>
</reference>
<organism evidence="2 3">
    <name type="scientific">Glossina brevipalpis</name>
    <dbReference type="NCBI Taxonomy" id="37001"/>
    <lineage>
        <taxon>Eukaryota</taxon>
        <taxon>Metazoa</taxon>
        <taxon>Ecdysozoa</taxon>
        <taxon>Arthropoda</taxon>
        <taxon>Hexapoda</taxon>
        <taxon>Insecta</taxon>
        <taxon>Pterygota</taxon>
        <taxon>Neoptera</taxon>
        <taxon>Endopterygota</taxon>
        <taxon>Diptera</taxon>
        <taxon>Brachycera</taxon>
        <taxon>Muscomorpha</taxon>
        <taxon>Hippoboscoidea</taxon>
        <taxon>Glossinidae</taxon>
        <taxon>Glossina</taxon>
    </lineage>
</organism>
<dbReference type="Proteomes" id="UP000091820">
    <property type="component" value="Unassembled WGS sequence"/>
</dbReference>
<name>A0A1A9W678_9MUSC</name>
<reference evidence="3" key="1">
    <citation type="submission" date="2014-03" db="EMBL/GenBank/DDBJ databases">
        <authorList>
            <person name="Aksoy S."/>
            <person name="Warren W."/>
            <person name="Wilson R.K."/>
        </authorList>
    </citation>
    <scope>NUCLEOTIDE SEQUENCE [LARGE SCALE GENOMIC DNA]</scope>
    <source>
        <strain evidence="3">IAEA</strain>
    </source>
</reference>
<proteinExistence type="predicted"/>
<evidence type="ECO:0000256" key="1">
    <source>
        <dbReference type="SAM" id="Phobius"/>
    </source>
</evidence>
<keyword evidence="1" id="KW-0812">Transmembrane</keyword>
<keyword evidence="1" id="KW-0472">Membrane</keyword>
<dbReference type="AlphaFoldDB" id="A0A1A9W678"/>
<feature type="transmembrane region" description="Helical" evidence="1">
    <location>
        <begin position="91"/>
        <end position="111"/>
    </location>
</feature>
<accession>A0A1A9W678</accession>
<keyword evidence="1" id="KW-1133">Transmembrane helix</keyword>
<evidence type="ECO:0000313" key="2">
    <source>
        <dbReference type="EnsemblMetazoa" id="GBRI007720-PA"/>
    </source>
</evidence>
<dbReference type="VEuPathDB" id="VectorBase:GBRI007720"/>
<sequence length="140" mass="15797">MVNVYAKQHYNIVGTIHLNTVLLKYTRYQRMFVFASHAKTPRWCFASFSSVIQLPLLLIVYLCSRVWVAYSLCKQYREKNELPRSPDYSSIISLTSSSSTITVGTLALILLETEALLFETPVKVTSSSSSSSSKLMVDES</sequence>
<keyword evidence="3" id="KW-1185">Reference proteome</keyword>
<dbReference type="EnsemblMetazoa" id="GBRI007720-RA">
    <property type="protein sequence ID" value="GBRI007720-PA"/>
    <property type="gene ID" value="GBRI007720"/>
</dbReference>
<evidence type="ECO:0000313" key="3">
    <source>
        <dbReference type="Proteomes" id="UP000091820"/>
    </source>
</evidence>